<dbReference type="RefSeq" id="YP_009293146.1">
    <property type="nucleotide sequence ID" value="NC_031127.1"/>
</dbReference>
<evidence type="ECO:0000256" key="1">
    <source>
        <dbReference type="SAM" id="Coils"/>
    </source>
</evidence>
<dbReference type="OrthoDB" id="5895at10239"/>
<evidence type="ECO:0000313" key="2">
    <source>
        <dbReference type="EMBL" id="ANZ49260.1"/>
    </source>
</evidence>
<keyword evidence="1" id="KW-0175">Coiled coil</keyword>
<dbReference type="GeneID" id="29069300"/>
<organism evidence="2 3">
    <name type="scientific">Erwinia phage vB_EamM_Huxley</name>
    <dbReference type="NCBI Taxonomy" id="1883373"/>
    <lineage>
        <taxon>Viruses</taxon>
        <taxon>Duplodnaviria</taxon>
        <taxon>Heunggongvirae</taxon>
        <taxon>Uroviricota</taxon>
        <taxon>Caudoviricetes</taxon>
        <taxon>Chimalliviridae</taxon>
        <taxon>Machinavirus</taxon>
        <taxon>Machinavirus machina</taxon>
    </lineage>
</organism>
<dbReference type="EMBL" id="KX397368">
    <property type="protein sequence ID" value="ANZ49260.1"/>
    <property type="molecule type" value="Genomic_DNA"/>
</dbReference>
<sequence length="399" mass="42923">MPDILFQYPLDLTGAASSNAVNVPVVLGGGKVNRAFAFPAGPFFADTFRMRPANQPNTIYKRGTDYELIYIHPAYMKLAKNREICMGVVVTNPAIPTDIVCLAQVVGGPQSAVISAIKQALADANLEDRKVDFADLRNVPDTFAAAPAFKDLGDLFGFEYIITQLALMTDAINSGNEVQLQQILAAMSDMQTQMMAALQSHIDAKGNVHALDIHQANGLTETEIRALIQTVQTAINAVLADIGNLKAADTALGARIDAVVSALGSWNDQLNSVALNYQKAALQQADLNSLVLQLQKMINDQNQVINGLKQRISDLESAGSDTQQQIQDLSGQLNALKQQVAGLQNSINTLSQNLQNHVNADNPHPNYLHKQYGGVVQAAVHVNSSLTSRDDVQAEAGSR</sequence>
<dbReference type="KEGG" id="vg:29069300"/>
<protein>
    <submittedName>
        <fullName evidence="2">Putative virion structural protein</fullName>
    </submittedName>
</protein>
<dbReference type="SUPFAM" id="SSF90257">
    <property type="entry name" value="Myosin rod fragments"/>
    <property type="match status" value="1"/>
</dbReference>
<reference evidence="3" key="1">
    <citation type="submission" date="2016-06" db="EMBL/GenBank/DDBJ databases">
        <authorList>
            <person name="Berg J.A."/>
            <person name="Grossarth S.E."/>
            <person name="Jarvis T.M."/>
            <person name="Merrill B.D."/>
            <person name="Breakwell D.P."/>
            <person name="Hope S."/>
            <person name="Grose J.H."/>
        </authorList>
    </citation>
    <scope>NUCLEOTIDE SEQUENCE [LARGE SCALE GENOMIC DNA]</scope>
</reference>
<name>A0A1B2IDA2_9CAUD</name>
<dbReference type="Proteomes" id="UP000203302">
    <property type="component" value="Segment"/>
</dbReference>
<gene>
    <name evidence="2" type="ORF">HUXLEY_178</name>
</gene>
<accession>A0A1B2IDA2</accession>
<feature type="coiled-coil region" evidence="1">
    <location>
        <begin position="291"/>
        <end position="360"/>
    </location>
</feature>
<evidence type="ECO:0000313" key="3">
    <source>
        <dbReference type="Proteomes" id="UP000203302"/>
    </source>
</evidence>
<dbReference type="Gene3D" id="1.20.5.340">
    <property type="match status" value="1"/>
</dbReference>
<proteinExistence type="predicted"/>